<dbReference type="GO" id="GO:0003723">
    <property type="term" value="F:RNA binding"/>
    <property type="evidence" value="ECO:0007669"/>
    <property type="project" value="InterPro"/>
</dbReference>
<keyword evidence="4" id="KW-1185">Reference proteome</keyword>
<proteinExistence type="predicted"/>
<feature type="compositionally biased region" description="Basic and acidic residues" evidence="2">
    <location>
        <begin position="232"/>
        <end position="247"/>
    </location>
</feature>
<dbReference type="AlphaFoldDB" id="A0AAN8MJE4"/>
<protein>
    <submittedName>
        <fullName evidence="3">Uncharacterized protein</fullName>
    </submittedName>
</protein>
<feature type="compositionally biased region" description="Low complexity" evidence="2">
    <location>
        <begin position="292"/>
        <end position="302"/>
    </location>
</feature>
<evidence type="ECO:0000256" key="2">
    <source>
        <dbReference type="SAM" id="MobiDB-lite"/>
    </source>
</evidence>
<dbReference type="PANTHER" id="PTHR13119:SF22">
    <property type="entry name" value="ZINC FINGER CCCH DOMAIN-CONTAINING PROTEIN 6"/>
    <property type="match status" value="1"/>
</dbReference>
<dbReference type="GO" id="GO:0005634">
    <property type="term" value="C:nucleus"/>
    <property type="evidence" value="ECO:0007669"/>
    <property type="project" value="TreeGrafter"/>
</dbReference>
<evidence type="ECO:0000256" key="1">
    <source>
        <dbReference type="ARBA" id="ARBA00022737"/>
    </source>
</evidence>
<feature type="compositionally biased region" description="Acidic residues" evidence="2">
    <location>
        <begin position="379"/>
        <end position="392"/>
    </location>
</feature>
<dbReference type="Proteomes" id="UP001356427">
    <property type="component" value="Unassembled WGS sequence"/>
</dbReference>
<keyword evidence="1" id="KW-0677">Repeat</keyword>
<feature type="compositionally biased region" description="Basic and acidic residues" evidence="2">
    <location>
        <begin position="1"/>
        <end position="18"/>
    </location>
</feature>
<accession>A0AAN8MJE4</accession>
<feature type="compositionally biased region" description="Basic and acidic residues" evidence="2">
    <location>
        <begin position="364"/>
        <end position="378"/>
    </location>
</feature>
<dbReference type="InterPro" id="IPR045124">
    <property type="entry name" value="Su(sable)-like"/>
</dbReference>
<feature type="compositionally biased region" description="Low complexity" evidence="2">
    <location>
        <begin position="328"/>
        <end position="342"/>
    </location>
</feature>
<gene>
    <name evidence="3" type="ORF">J4Q44_G00001590</name>
</gene>
<sequence>MKAADPRQRPPDNMRKEPNSSGDPRQALYPRKVRLQEPHSSFKPQLLQLHHHHQQQQHKASAREEDGERAALIPLDPCPGVTLREPCCQLQQFSHIHVDIVLQCPAYASTVVWSAEDLNPSLVPKQEHSINIPLPPLIADAQMNQTNNRTRMISPDHTSSNTTTPPHMDPRLVAVRLKEGLVGVGVGLGRLPSRTLEPRGSTERLLDSRQHKALGQDPRIGWSGTLDSKVPILRETEGGGAEGDPRLQRSSASSSSSSKTTTLTLSAPSKPEAEKLCPYAPGRLSSSGGGLESPTTSTLLGGISLYDPRNQAPQLGQRDETEPPMMTSGSEPPSSPVKPSAPAVHHLPIQALAGLIRPPYTDPRQAKQVEKESKHEEEKMEEEEAKEQETEDDRLLKELGELLWSLRLLCHLTQQDQVGCDVGYHLLYSICLYQTSLVQERCHTRTLIHDPVKVLPE</sequence>
<feature type="region of interest" description="Disordered" evidence="2">
    <location>
        <begin position="188"/>
        <end position="342"/>
    </location>
</feature>
<dbReference type="GO" id="GO:0045892">
    <property type="term" value="P:negative regulation of DNA-templated transcription"/>
    <property type="evidence" value="ECO:0007669"/>
    <property type="project" value="InterPro"/>
</dbReference>
<reference evidence="3 4" key="1">
    <citation type="submission" date="2021-04" db="EMBL/GenBank/DDBJ databases">
        <authorList>
            <person name="De Guttry C."/>
            <person name="Zahm M."/>
            <person name="Klopp C."/>
            <person name="Cabau C."/>
            <person name="Louis A."/>
            <person name="Berthelot C."/>
            <person name="Parey E."/>
            <person name="Roest Crollius H."/>
            <person name="Montfort J."/>
            <person name="Robinson-Rechavi M."/>
            <person name="Bucao C."/>
            <person name="Bouchez O."/>
            <person name="Gislard M."/>
            <person name="Lluch J."/>
            <person name="Milhes M."/>
            <person name="Lampietro C."/>
            <person name="Lopez Roques C."/>
            <person name="Donnadieu C."/>
            <person name="Braasch I."/>
            <person name="Desvignes T."/>
            <person name="Postlethwait J."/>
            <person name="Bobe J."/>
            <person name="Wedekind C."/>
            <person name="Guiguen Y."/>
        </authorList>
    </citation>
    <scope>NUCLEOTIDE SEQUENCE [LARGE SCALE GENOMIC DNA]</scope>
    <source>
        <strain evidence="3">Cs_M1</strain>
        <tissue evidence="3">Blood</tissue>
    </source>
</reference>
<organism evidence="3 4">
    <name type="scientific">Coregonus suidteri</name>
    <dbReference type="NCBI Taxonomy" id="861788"/>
    <lineage>
        <taxon>Eukaryota</taxon>
        <taxon>Metazoa</taxon>
        <taxon>Chordata</taxon>
        <taxon>Craniata</taxon>
        <taxon>Vertebrata</taxon>
        <taxon>Euteleostomi</taxon>
        <taxon>Actinopterygii</taxon>
        <taxon>Neopterygii</taxon>
        <taxon>Teleostei</taxon>
        <taxon>Protacanthopterygii</taxon>
        <taxon>Salmoniformes</taxon>
        <taxon>Salmonidae</taxon>
        <taxon>Coregoninae</taxon>
        <taxon>Coregonus</taxon>
    </lineage>
</organism>
<name>A0AAN8MJE4_9TELE</name>
<dbReference type="EMBL" id="JAGTTL010000001">
    <property type="protein sequence ID" value="KAK6328181.1"/>
    <property type="molecule type" value="Genomic_DNA"/>
</dbReference>
<dbReference type="PANTHER" id="PTHR13119">
    <property type="entry name" value="ZINC FINGER CCCH DOMAIN-CONTAINING PROTEI"/>
    <property type="match status" value="1"/>
</dbReference>
<comment type="caution">
    <text evidence="3">The sequence shown here is derived from an EMBL/GenBank/DDBJ whole genome shotgun (WGS) entry which is preliminary data.</text>
</comment>
<evidence type="ECO:0000313" key="3">
    <source>
        <dbReference type="EMBL" id="KAK6328181.1"/>
    </source>
</evidence>
<feature type="compositionally biased region" description="Low complexity" evidence="2">
    <location>
        <begin position="250"/>
        <end position="270"/>
    </location>
</feature>
<evidence type="ECO:0000313" key="4">
    <source>
        <dbReference type="Proteomes" id="UP001356427"/>
    </source>
</evidence>
<feature type="region of interest" description="Disordered" evidence="2">
    <location>
        <begin position="1"/>
        <end position="42"/>
    </location>
</feature>
<feature type="compositionally biased region" description="Basic and acidic residues" evidence="2">
    <location>
        <begin position="196"/>
        <end position="210"/>
    </location>
</feature>
<feature type="region of interest" description="Disordered" evidence="2">
    <location>
        <begin position="355"/>
        <end position="392"/>
    </location>
</feature>